<name>A0AAD8EQZ6_DIPPU</name>
<feature type="domain" description="Chitin-binding type-2" evidence="8">
    <location>
        <begin position="38"/>
        <end position="96"/>
    </location>
</feature>
<keyword evidence="2 7" id="KW-0732">Signal</keyword>
<evidence type="ECO:0000259" key="8">
    <source>
        <dbReference type="PROSITE" id="PS50940"/>
    </source>
</evidence>
<dbReference type="GO" id="GO:0008061">
    <property type="term" value="F:chitin binding"/>
    <property type="evidence" value="ECO:0007669"/>
    <property type="project" value="UniProtKB-KW"/>
</dbReference>
<feature type="domain" description="Chitin-binding type-2" evidence="8">
    <location>
        <begin position="102"/>
        <end position="162"/>
    </location>
</feature>
<dbReference type="Gene3D" id="2.170.140.10">
    <property type="entry name" value="Chitin binding domain"/>
    <property type="match status" value="3"/>
</dbReference>
<organism evidence="9 10">
    <name type="scientific">Diploptera punctata</name>
    <name type="common">Pacific beetle cockroach</name>
    <dbReference type="NCBI Taxonomy" id="6984"/>
    <lineage>
        <taxon>Eukaryota</taxon>
        <taxon>Metazoa</taxon>
        <taxon>Ecdysozoa</taxon>
        <taxon>Arthropoda</taxon>
        <taxon>Hexapoda</taxon>
        <taxon>Insecta</taxon>
        <taxon>Pterygota</taxon>
        <taxon>Neoptera</taxon>
        <taxon>Polyneoptera</taxon>
        <taxon>Dictyoptera</taxon>
        <taxon>Blattodea</taxon>
        <taxon>Blaberoidea</taxon>
        <taxon>Blaberidae</taxon>
        <taxon>Diplopterinae</taxon>
        <taxon>Diploptera</taxon>
    </lineage>
</organism>
<gene>
    <name evidence="9" type="ORF">L9F63_010043</name>
</gene>
<proteinExistence type="predicted"/>
<dbReference type="PANTHER" id="PTHR23301:SF110">
    <property type="entry name" value="LD43683P-RELATED"/>
    <property type="match status" value="1"/>
</dbReference>
<feature type="domain" description="Chitin-binding type-2" evidence="8">
    <location>
        <begin position="170"/>
        <end position="233"/>
    </location>
</feature>
<evidence type="ECO:0000313" key="10">
    <source>
        <dbReference type="Proteomes" id="UP001233999"/>
    </source>
</evidence>
<reference evidence="9" key="1">
    <citation type="journal article" date="2023" name="IScience">
        <title>Live-bearing cockroach genome reveals convergent evolutionary mechanisms linked to viviparity in insects and beyond.</title>
        <authorList>
            <person name="Fouks B."/>
            <person name="Harrison M.C."/>
            <person name="Mikhailova A.A."/>
            <person name="Marchal E."/>
            <person name="English S."/>
            <person name="Carruthers M."/>
            <person name="Jennings E.C."/>
            <person name="Chiamaka E.L."/>
            <person name="Frigard R.A."/>
            <person name="Pippel M."/>
            <person name="Attardo G.M."/>
            <person name="Benoit J.B."/>
            <person name="Bornberg-Bauer E."/>
            <person name="Tobe S.S."/>
        </authorList>
    </citation>
    <scope>NUCLEOTIDE SEQUENCE</scope>
    <source>
        <strain evidence="9">Stay&amp;Tobe</strain>
    </source>
</reference>
<dbReference type="PANTHER" id="PTHR23301">
    <property type="entry name" value="CHITIN BINDING PERITROPHIN-A"/>
    <property type="match status" value="1"/>
</dbReference>
<evidence type="ECO:0000256" key="2">
    <source>
        <dbReference type="ARBA" id="ARBA00022729"/>
    </source>
</evidence>
<accession>A0AAD8EQZ6</accession>
<keyword evidence="5" id="KW-0325">Glycoprotein</keyword>
<comment type="caution">
    <text evidence="9">The sequence shown here is derived from an EMBL/GenBank/DDBJ whole genome shotgun (WGS) entry which is preliminary data.</text>
</comment>
<keyword evidence="4" id="KW-1015">Disulfide bond</keyword>
<evidence type="ECO:0000256" key="3">
    <source>
        <dbReference type="ARBA" id="ARBA00022737"/>
    </source>
</evidence>
<dbReference type="AlphaFoldDB" id="A0AAD8EQZ6"/>
<dbReference type="PROSITE" id="PS50940">
    <property type="entry name" value="CHIT_BIND_II"/>
    <property type="match status" value="3"/>
</dbReference>
<keyword evidence="6" id="KW-0472">Membrane</keyword>
<feature type="signal peptide" evidence="7">
    <location>
        <begin position="1"/>
        <end position="37"/>
    </location>
</feature>
<dbReference type="InterPro" id="IPR051940">
    <property type="entry name" value="Chitin_bind-dev_reg"/>
</dbReference>
<keyword evidence="10" id="KW-1185">Reference proteome</keyword>
<feature type="transmembrane region" description="Helical" evidence="6">
    <location>
        <begin position="247"/>
        <end position="266"/>
    </location>
</feature>
<reference evidence="9" key="2">
    <citation type="submission" date="2023-05" db="EMBL/GenBank/DDBJ databases">
        <authorList>
            <person name="Fouks B."/>
        </authorList>
    </citation>
    <scope>NUCLEOTIDE SEQUENCE</scope>
    <source>
        <strain evidence="9">Stay&amp;Tobe</strain>
        <tissue evidence="9">Testes</tissue>
    </source>
</reference>
<evidence type="ECO:0000256" key="6">
    <source>
        <dbReference type="SAM" id="Phobius"/>
    </source>
</evidence>
<evidence type="ECO:0000256" key="4">
    <source>
        <dbReference type="ARBA" id="ARBA00023157"/>
    </source>
</evidence>
<keyword evidence="6" id="KW-0812">Transmembrane</keyword>
<sequence>MRRMSAKCFSQSHSVMPQTPCSVLLLVAIAAITTTEAAFVCPEKYGQFEDPKQCDKYYECEDSIPKEKLCPDGLMFDPLNRKINKCDQPFNVDCGDQPPKGNHNCPRKNGYFAHPDPTICHLFYNCIGGEYTEVPCTPGLHFDEYQGTCVWPVSSGRSGCRQNDKKLKDGFECPKEAQADGNGQAVAHPKFAHPDDCQKFYVCLNGVEPRELGCSLGEVYNEEDQKCDAPENVPGWHIIVTEARRSLLPLIPIFTILFACVILLITNR</sequence>
<keyword evidence="6" id="KW-1133">Transmembrane helix</keyword>
<evidence type="ECO:0000313" key="9">
    <source>
        <dbReference type="EMBL" id="KAJ9599473.1"/>
    </source>
</evidence>
<dbReference type="InterPro" id="IPR036508">
    <property type="entry name" value="Chitin-bd_dom_sf"/>
</dbReference>
<feature type="chain" id="PRO_5042170473" description="Chitin-binding type-2 domain-containing protein" evidence="7">
    <location>
        <begin position="38"/>
        <end position="268"/>
    </location>
</feature>
<evidence type="ECO:0000256" key="7">
    <source>
        <dbReference type="SAM" id="SignalP"/>
    </source>
</evidence>
<evidence type="ECO:0000256" key="5">
    <source>
        <dbReference type="ARBA" id="ARBA00023180"/>
    </source>
</evidence>
<dbReference type="Pfam" id="PF01607">
    <property type="entry name" value="CBM_14"/>
    <property type="match status" value="3"/>
</dbReference>
<keyword evidence="3" id="KW-0677">Repeat</keyword>
<dbReference type="EMBL" id="JASPKZ010000805">
    <property type="protein sequence ID" value="KAJ9599473.1"/>
    <property type="molecule type" value="Genomic_DNA"/>
</dbReference>
<dbReference type="GO" id="GO:0005576">
    <property type="term" value="C:extracellular region"/>
    <property type="evidence" value="ECO:0007669"/>
    <property type="project" value="InterPro"/>
</dbReference>
<keyword evidence="1" id="KW-0147">Chitin-binding</keyword>
<dbReference type="SUPFAM" id="SSF57625">
    <property type="entry name" value="Invertebrate chitin-binding proteins"/>
    <property type="match status" value="3"/>
</dbReference>
<evidence type="ECO:0000256" key="1">
    <source>
        <dbReference type="ARBA" id="ARBA00022669"/>
    </source>
</evidence>
<dbReference type="Proteomes" id="UP001233999">
    <property type="component" value="Unassembled WGS sequence"/>
</dbReference>
<dbReference type="SMART" id="SM00494">
    <property type="entry name" value="ChtBD2"/>
    <property type="match status" value="3"/>
</dbReference>
<protein>
    <recommendedName>
        <fullName evidence="8">Chitin-binding type-2 domain-containing protein</fullName>
    </recommendedName>
</protein>
<feature type="non-terminal residue" evidence="9">
    <location>
        <position position="1"/>
    </location>
</feature>
<dbReference type="InterPro" id="IPR002557">
    <property type="entry name" value="Chitin-bd_dom"/>
</dbReference>